<evidence type="ECO:0000313" key="3">
    <source>
        <dbReference type="Proteomes" id="UP000430975"/>
    </source>
</evidence>
<comment type="caution">
    <text evidence="2">The sequence shown here is derived from an EMBL/GenBank/DDBJ whole genome shotgun (WGS) entry which is preliminary data.</text>
</comment>
<keyword evidence="3" id="KW-1185">Reference proteome</keyword>
<dbReference type="AlphaFoldDB" id="A0A6I2GKA0"/>
<dbReference type="InterPro" id="IPR057238">
    <property type="entry name" value="DUF7916"/>
</dbReference>
<sequence length="302" mass="32218">MKRLISCYASDFKDMTREAFKQSILASEGRTIVAETVVTAAPLLEGVTNAEVMAAFGADLLVLNEFDVMQPAIVGMDPAESYPGGNLIAEIKRLTGRPIGINLEPVDTSLEVLDQRVVISEGRQATSATFQLAQQLGVDFVMLTGNPSTGVSNKAIRQSIATGREHFKGLLFAGKMHGAGLSEKVLNFEELQAYIELGADGVLIPAVGTVPGIGEDEARSACAAIKAMGGLVMSTIGTSQESADEATMREFGLSNKRVGSDMHHIGDGGYGRMPIPENITALSIVVRGKRHTYFRMAQSLNR</sequence>
<dbReference type="Pfam" id="PF25509">
    <property type="entry name" value="DUF7916"/>
    <property type="match status" value="1"/>
</dbReference>
<name>A0A6I2GKA0_9LACT</name>
<keyword evidence="2" id="KW-0378">Hydrolase</keyword>
<dbReference type="GO" id="GO:0016787">
    <property type="term" value="F:hydrolase activity"/>
    <property type="evidence" value="ECO:0007669"/>
    <property type="project" value="UniProtKB-KW"/>
</dbReference>
<gene>
    <name evidence="2" type="ORF">GIY09_08735</name>
</gene>
<evidence type="ECO:0000313" key="2">
    <source>
        <dbReference type="EMBL" id="MRI85951.1"/>
    </source>
</evidence>
<evidence type="ECO:0000259" key="1">
    <source>
        <dbReference type="Pfam" id="PF25509"/>
    </source>
</evidence>
<dbReference type="InterPro" id="IPR011060">
    <property type="entry name" value="RibuloseP-bd_barrel"/>
</dbReference>
<reference evidence="2 3" key="1">
    <citation type="submission" date="2019-11" db="EMBL/GenBank/DDBJ databases">
        <title>Characterisation of Fundicoccus ignavus gen. nov. sp. nov., a novel genus of the family Aerococcaceae isolated from bulk tank milk.</title>
        <authorList>
            <person name="Siebert A."/>
            <person name="Huptas C."/>
            <person name="Wenning M."/>
            <person name="Scherer S."/>
            <person name="Doll E.V."/>
        </authorList>
    </citation>
    <scope>NUCLEOTIDE SEQUENCE [LARGE SCALE GENOMIC DNA]</scope>
    <source>
        <strain evidence="2 3">WS4759</strain>
    </source>
</reference>
<protein>
    <submittedName>
        <fullName evidence="2">Haloacid dehalogenase-like hydrolase</fullName>
    </submittedName>
</protein>
<dbReference type="EMBL" id="WJQS01000007">
    <property type="protein sequence ID" value="MRI85951.1"/>
    <property type="molecule type" value="Genomic_DNA"/>
</dbReference>
<accession>A0A6I2GKA0</accession>
<dbReference type="SUPFAM" id="SSF51366">
    <property type="entry name" value="Ribulose-phoshate binding barrel"/>
    <property type="match status" value="1"/>
</dbReference>
<organism evidence="2 3">
    <name type="scientific">Fundicoccus ignavus</name>
    <dbReference type="NCBI Taxonomy" id="2664442"/>
    <lineage>
        <taxon>Bacteria</taxon>
        <taxon>Bacillati</taxon>
        <taxon>Bacillota</taxon>
        <taxon>Bacilli</taxon>
        <taxon>Lactobacillales</taxon>
        <taxon>Aerococcaceae</taxon>
        <taxon>Fundicoccus</taxon>
    </lineage>
</organism>
<dbReference type="Proteomes" id="UP000430975">
    <property type="component" value="Unassembled WGS sequence"/>
</dbReference>
<feature type="domain" description="DUF7916" evidence="1">
    <location>
        <begin position="5"/>
        <end position="302"/>
    </location>
</feature>
<dbReference type="RefSeq" id="WP_153863780.1">
    <property type="nucleotide sequence ID" value="NZ_WJQS01000007.1"/>
</dbReference>
<proteinExistence type="predicted"/>